<proteinExistence type="predicted"/>
<feature type="compositionally biased region" description="Basic residues" evidence="1">
    <location>
        <begin position="17"/>
        <end position="26"/>
    </location>
</feature>
<dbReference type="EMBL" id="GAIX01014310">
    <property type="protein sequence ID" value="JAA78250.1"/>
    <property type="molecule type" value="Transcribed_RNA"/>
</dbReference>
<organism evidence="2">
    <name type="scientific">Pararge aegeria</name>
    <name type="common">speckled wood butterfly</name>
    <dbReference type="NCBI Taxonomy" id="116150"/>
    <lineage>
        <taxon>Eukaryota</taxon>
        <taxon>Metazoa</taxon>
        <taxon>Ecdysozoa</taxon>
        <taxon>Arthropoda</taxon>
        <taxon>Hexapoda</taxon>
        <taxon>Insecta</taxon>
        <taxon>Pterygota</taxon>
        <taxon>Neoptera</taxon>
        <taxon>Endopterygota</taxon>
        <taxon>Lepidoptera</taxon>
        <taxon>Glossata</taxon>
        <taxon>Ditrysia</taxon>
        <taxon>Papilionoidea</taxon>
        <taxon>Nymphalidae</taxon>
        <taxon>Satyrinae</taxon>
        <taxon>Satyrini</taxon>
        <taxon>Parargina</taxon>
        <taxon>Pararge</taxon>
    </lineage>
</organism>
<feature type="region of interest" description="Disordered" evidence="1">
    <location>
        <begin position="15"/>
        <end position="69"/>
    </location>
</feature>
<name>S4NX56_9NEOP</name>
<evidence type="ECO:0000313" key="2">
    <source>
        <dbReference type="EMBL" id="JAA78250.1"/>
    </source>
</evidence>
<reference evidence="2" key="2">
    <citation type="submission" date="2013-05" db="EMBL/GenBank/DDBJ databases">
        <authorList>
            <person name="Carter J.-M."/>
            <person name="Baker S.C."/>
            <person name="Pink R."/>
            <person name="Carter D.R.F."/>
            <person name="Collins A."/>
            <person name="Tomlin J."/>
            <person name="Gibbs M."/>
            <person name="Breuker C.J."/>
        </authorList>
    </citation>
    <scope>NUCLEOTIDE SEQUENCE</scope>
    <source>
        <tissue evidence="2">Ovary</tissue>
    </source>
</reference>
<evidence type="ECO:0000256" key="1">
    <source>
        <dbReference type="SAM" id="MobiDB-lite"/>
    </source>
</evidence>
<sequence>QARRILAAAAGLLPQAPHRRGARAHGRAQVGPGPVLHQDAGGSVARPRGRSAHAAHAVGRRELGRERPAPRVGLRLAPLAHHGAQVRAVPGRLVPGVAARGARARRGP</sequence>
<feature type="non-terminal residue" evidence="2">
    <location>
        <position position="108"/>
    </location>
</feature>
<reference evidence="2" key="1">
    <citation type="journal article" date="2013" name="BMC Genomics">
        <title>Unscrambling butterfly oogenesis.</title>
        <authorList>
            <person name="Carter J.M."/>
            <person name="Baker S.C."/>
            <person name="Pink R."/>
            <person name="Carter D.R."/>
            <person name="Collins A."/>
            <person name="Tomlin J."/>
            <person name="Gibbs M."/>
            <person name="Breuker C.J."/>
        </authorList>
    </citation>
    <scope>NUCLEOTIDE SEQUENCE</scope>
    <source>
        <tissue evidence="2">Ovary</tissue>
    </source>
</reference>
<feature type="compositionally biased region" description="Basic and acidic residues" evidence="1">
    <location>
        <begin position="59"/>
        <end position="69"/>
    </location>
</feature>
<accession>S4NX56</accession>
<protein>
    <submittedName>
        <fullName evidence="2">Ubiquitously transcribed X chromosome tetratricopeptide repeat protein</fullName>
    </submittedName>
</protein>
<dbReference type="AlphaFoldDB" id="S4NX56"/>
<feature type="non-terminal residue" evidence="2">
    <location>
        <position position="1"/>
    </location>
</feature>